<evidence type="ECO:0000256" key="5">
    <source>
        <dbReference type="ARBA" id="ARBA00022692"/>
    </source>
</evidence>
<evidence type="ECO:0000256" key="8">
    <source>
        <dbReference type="ARBA" id="ARBA00023136"/>
    </source>
</evidence>
<keyword evidence="4 11" id="KW-1134">Transmembrane beta strand</keyword>
<dbReference type="PROSITE" id="PS52016">
    <property type="entry name" value="TONB_DEPENDENT_REC_3"/>
    <property type="match status" value="1"/>
</dbReference>
<evidence type="ECO:0000313" key="17">
    <source>
        <dbReference type="Proteomes" id="UP000614811"/>
    </source>
</evidence>
<dbReference type="RefSeq" id="WP_189399610.1">
    <property type="nucleotide sequence ID" value="NZ_BMXA01000002.1"/>
</dbReference>
<proteinExistence type="inferred from homology"/>
<dbReference type="Gene3D" id="2.170.130.10">
    <property type="entry name" value="TonB-dependent receptor, plug domain"/>
    <property type="match status" value="1"/>
</dbReference>
<evidence type="ECO:0000256" key="4">
    <source>
        <dbReference type="ARBA" id="ARBA00022452"/>
    </source>
</evidence>
<evidence type="ECO:0000259" key="15">
    <source>
        <dbReference type="Pfam" id="PF07715"/>
    </source>
</evidence>
<keyword evidence="7 12" id="KW-0798">TonB box</keyword>
<evidence type="ECO:0000256" key="12">
    <source>
        <dbReference type="RuleBase" id="RU003357"/>
    </source>
</evidence>
<dbReference type="Gene3D" id="2.40.170.20">
    <property type="entry name" value="TonB-dependent receptor, beta-barrel domain"/>
    <property type="match status" value="1"/>
</dbReference>
<feature type="domain" description="TonB-dependent receptor plug" evidence="15">
    <location>
        <begin position="48"/>
        <end position="158"/>
    </location>
</feature>
<evidence type="ECO:0000256" key="2">
    <source>
        <dbReference type="ARBA" id="ARBA00008143"/>
    </source>
</evidence>
<feature type="chain" id="PRO_5037241217" description="TonB-dependent receptor" evidence="13">
    <location>
        <begin position="22"/>
        <end position="694"/>
    </location>
</feature>
<dbReference type="Pfam" id="PF00593">
    <property type="entry name" value="TonB_dep_Rec_b-barrel"/>
    <property type="match status" value="1"/>
</dbReference>
<comment type="similarity">
    <text evidence="2">Belongs to the TonB-dependent receptor family. Hemoglobin/haptoglobin binding protein subfamily.</text>
</comment>
<dbReference type="InterPro" id="IPR012910">
    <property type="entry name" value="Plug_dom"/>
</dbReference>
<evidence type="ECO:0000256" key="3">
    <source>
        <dbReference type="ARBA" id="ARBA00022448"/>
    </source>
</evidence>
<evidence type="ECO:0000256" key="1">
    <source>
        <dbReference type="ARBA" id="ARBA00004571"/>
    </source>
</evidence>
<dbReference type="GO" id="GO:0044718">
    <property type="term" value="P:siderophore transmembrane transport"/>
    <property type="evidence" value="ECO:0007669"/>
    <property type="project" value="TreeGrafter"/>
</dbReference>
<evidence type="ECO:0000256" key="7">
    <source>
        <dbReference type="ARBA" id="ARBA00023077"/>
    </source>
</evidence>
<dbReference type="PANTHER" id="PTHR30069">
    <property type="entry name" value="TONB-DEPENDENT OUTER MEMBRANE RECEPTOR"/>
    <property type="match status" value="1"/>
</dbReference>
<dbReference type="GO" id="GO:0015344">
    <property type="term" value="F:siderophore uptake transmembrane transporter activity"/>
    <property type="evidence" value="ECO:0007669"/>
    <property type="project" value="TreeGrafter"/>
</dbReference>
<dbReference type="EMBL" id="BMXA01000002">
    <property type="protein sequence ID" value="GHA06962.1"/>
    <property type="molecule type" value="Genomic_DNA"/>
</dbReference>
<feature type="signal peptide" evidence="13">
    <location>
        <begin position="1"/>
        <end position="21"/>
    </location>
</feature>
<sequence length="694" mass="77788">MQCSKICLPLVMVTSSVAAFAQSSDDSPYSARPLEEVAVISRRVATPVVDLPANVSVLGNQRLRELSAVHIQQALSQIPGVSMQRGNGQESLPAIRSAVQTGAGACGSVLVMEEGIPVRGAGACNVNELFDTHFEQAASLEVVRGANSAFYGSNALNGSVNVVLSPDVSDHVRVELGSHNYRRLGAATSYQTAGDSLGALFLTLTDDGGYRDEAGYDQRKLSWRHQHRLDDWTVNIGATMTRLDQETAGFVIGENSYLDARLARQNLDPEAYRHSRSARAWLGATRQLTTDDEVNATLYIRDTSMEFLQHFLPGDPLEENTQTGFGWQSVWRHQQSASLQWAMGFDGELNALTLTQSQAEPTPGSDFLRETIPTGIHYDYEVDARQLALFGQMEWQLTETLGVVADLRWESMHYDYDNLTLAGRTRDDGSECGFGGCRYSRPADRRDQFQHVSPKLELRYQPDSRWRWSMRLADAFRAPQATELYRLQRAQNVAELDVVNALSTEFAVRYTSDQLVASLVAFDAQFKNLIIRDSDFFNVDGQAVDSHGLELAVQWQINSAWQWSVNGSWATHRYASEQLVGEVNLNGNLVDTAPKQFGSTQLGWSPNTGFSMQVEWQHMGDYFTDPENEHRYPGHNLLHLRSQLKLNETWALSMQLNNVLDKRYAERADFTSFTGDRYFPGQPRSVYFSLEWHH</sequence>
<dbReference type="PANTHER" id="PTHR30069:SF29">
    <property type="entry name" value="HEMOGLOBIN AND HEMOGLOBIN-HAPTOGLOBIN-BINDING PROTEIN 1-RELATED"/>
    <property type="match status" value="1"/>
</dbReference>
<evidence type="ECO:0000256" key="6">
    <source>
        <dbReference type="ARBA" id="ARBA00022729"/>
    </source>
</evidence>
<keyword evidence="17" id="KW-1185">Reference proteome</keyword>
<evidence type="ECO:0000313" key="16">
    <source>
        <dbReference type="EMBL" id="GHA06962.1"/>
    </source>
</evidence>
<dbReference type="GO" id="GO:0009279">
    <property type="term" value="C:cell outer membrane"/>
    <property type="evidence" value="ECO:0007669"/>
    <property type="project" value="UniProtKB-SubCell"/>
</dbReference>
<protein>
    <recommendedName>
        <fullName evidence="18">TonB-dependent receptor</fullName>
    </recommendedName>
</protein>
<keyword evidence="8 11" id="KW-0472">Membrane</keyword>
<keyword evidence="10 11" id="KW-0998">Cell outer membrane</keyword>
<keyword evidence="3 11" id="KW-0813">Transport</keyword>
<comment type="caution">
    <text evidence="16">The sequence shown here is derived from an EMBL/GenBank/DDBJ whole genome shotgun (WGS) entry which is preliminary data.</text>
</comment>
<evidence type="ECO:0000256" key="10">
    <source>
        <dbReference type="ARBA" id="ARBA00023237"/>
    </source>
</evidence>
<evidence type="ECO:0000256" key="11">
    <source>
        <dbReference type="PROSITE-ProRule" id="PRU01360"/>
    </source>
</evidence>
<name>A0A918RNM5_9GAMM</name>
<dbReference type="Pfam" id="PF07715">
    <property type="entry name" value="Plug"/>
    <property type="match status" value="1"/>
</dbReference>
<organism evidence="16 17">
    <name type="scientific">Arenicella chitinivorans</name>
    <dbReference type="NCBI Taxonomy" id="1329800"/>
    <lineage>
        <taxon>Bacteria</taxon>
        <taxon>Pseudomonadati</taxon>
        <taxon>Pseudomonadota</taxon>
        <taxon>Gammaproteobacteria</taxon>
        <taxon>Arenicellales</taxon>
        <taxon>Arenicellaceae</taxon>
        <taxon>Arenicella</taxon>
    </lineage>
</organism>
<evidence type="ECO:0008006" key="18">
    <source>
        <dbReference type="Google" id="ProtNLM"/>
    </source>
</evidence>
<dbReference type="InterPro" id="IPR039426">
    <property type="entry name" value="TonB-dep_rcpt-like"/>
</dbReference>
<keyword evidence="6 13" id="KW-0732">Signal</keyword>
<evidence type="ECO:0000259" key="14">
    <source>
        <dbReference type="Pfam" id="PF00593"/>
    </source>
</evidence>
<reference evidence="16" key="2">
    <citation type="submission" date="2020-09" db="EMBL/GenBank/DDBJ databases">
        <authorList>
            <person name="Sun Q."/>
            <person name="Kim S."/>
        </authorList>
    </citation>
    <scope>NUCLEOTIDE SEQUENCE</scope>
    <source>
        <strain evidence="16">KCTC 12711</strain>
    </source>
</reference>
<comment type="subcellular location">
    <subcellularLocation>
        <location evidence="1 11">Cell outer membrane</location>
        <topology evidence="1 11">Multi-pass membrane protein</topology>
    </subcellularLocation>
</comment>
<feature type="domain" description="TonB-dependent receptor-like beta-barrel" evidence="14">
    <location>
        <begin position="185"/>
        <end position="659"/>
    </location>
</feature>
<dbReference type="AlphaFoldDB" id="A0A918RNM5"/>
<evidence type="ECO:0000256" key="9">
    <source>
        <dbReference type="ARBA" id="ARBA00023170"/>
    </source>
</evidence>
<keyword evidence="9" id="KW-0675">Receptor</keyword>
<dbReference type="Proteomes" id="UP000614811">
    <property type="component" value="Unassembled WGS sequence"/>
</dbReference>
<dbReference type="InterPro" id="IPR000531">
    <property type="entry name" value="Beta-barrel_TonB"/>
</dbReference>
<dbReference type="InterPro" id="IPR036942">
    <property type="entry name" value="Beta-barrel_TonB_sf"/>
</dbReference>
<reference evidence="16" key="1">
    <citation type="journal article" date="2014" name="Int. J. Syst. Evol. Microbiol.">
        <title>Complete genome sequence of Corynebacterium casei LMG S-19264T (=DSM 44701T), isolated from a smear-ripened cheese.</title>
        <authorList>
            <consortium name="US DOE Joint Genome Institute (JGI-PGF)"/>
            <person name="Walter F."/>
            <person name="Albersmeier A."/>
            <person name="Kalinowski J."/>
            <person name="Ruckert C."/>
        </authorList>
    </citation>
    <scope>NUCLEOTIDE SEQUENCE</scope>
    <source>
        <strain evidence="16">KCTC 12711</strain>
    </source>
</reference>
<gene>
    <name evidence="16" type="ORF">GCM10008090_15820</name>
</gene>
<keyword evidence="5 11" id="KW-0812">Transmembrane</keyword>
<dbReference type="SUPFAM" id="SSF56935">
    <property type="entry name" value="Porins"/>
    <property type="match status" value="1"/>
</dbReference>
<dbReference type="InterPro" id="IPR037066">
    <property type="entry name" value="Plug_dom_sf"/>
</dbReference>
<evidence type="ECO:0000256" key="13">
    <source>
        <dbReference type="SAM" id="SignalP"/>
    </source>
</evidence>
<accession>A0A918RNM5</accession>